<dbReference type="AlphaFoldDB" id="K6Y7N5"/>
<sequence length="133" mass="15364">MKYDMAMSTIIGIKPMKASEVVKIHQVLDGYEPYGVAFEDVLEKTKMDPVRLRELLDKYHFYFTEVGDSSRYIVNRYHYDESDLDEVIDSIERRNVRFAIAKFTPLFLIGLILCSSTIGFMLSAIVNKNGGYF</sequence>
<keyword evidence="1" id="KW-0472">Membrane</keyword>
<name>K6Y7N5_9ALTE</name>
<evidence type="ECO:0000313" key="2">
    <source>
        <dbReference type="EMBL" id="GAC14227.1"/>
    </source>
</evidence>
<dbReference type="EMBL" id="BAEN01000035">
    <property type="protein sequence ID" value="GAC14227.1"/>
    <property type="molecule type" value="Genomic_DNA"/>
</dbReference>
<proteinExistence type="predicted"/>
<dbReference type="OrthoDB" id="9836744at2"/>
<comment type="caution">
    <text evidence="2">The sequence shown here is derived from an EMBL/GenBank/DDBJ whole genome shotgun (WGS) entry which is preliminary data.</text>
</comment>
<reference evidence="2 3" key="1">
    <citation type="journal article" date="2017" name="Antonie Van Leeuwenhoek">
        <title>Rhizobium rhizosphaerae sp. nov., a novel species isolated from rice rhizosphere.</title>
        <authorList>
            <person name="Zhao J.J."/>
            <person name="Zhang J."/>
            <person name="Zhang R.J."/>
            <person name="Zhang C.W."/>
            <person name="Yin H.Q."/>
            <person name="Zhang X.X."/>
        </authorList>
    </citation>
    <scope>NUCLEOTIDE SEQUENCE [LARGE SCALE GENOMIC DNA]</scope>
    <source>
        <strain evidence="2 3">E3</strain>
    </source>
</reference>
<keyword evidence="1" id="KW-1133">Transmembrane helix</keyword>
<accession>K6Y7N5</accession>
<evidence type="ECO:0000256" key="1">
    <source>
        <dbReference type="SAM" id="Phobius"/>
    </source>
</evidence>
<keyword evidence="1" id="KW-0812">Transmembrane</keyword>
<dbReference type="STRING" id="1127673.GLIP_1593"/>
<dbReference type="Proteomes" id="UP000006334">
    <property type="component" value="Unassembled WGS sequence"/>
</dbReference>
<organism evidence="2 3">
    <name type="scientific">Aliiglaciecola lipolytica E3</name>
    <dbReference type="NCBI Taxonomy" id="1127673"/>
    <lineage>
        <taxon>Bacteria</taxon>
        <taxon>Pseudomonadati</taxon>
        <taxon>Pseudomonadota</taxon>
        <taxon>Gammaproteobacteria</taxon>
        <taxon>Alteromonadales</taxon>
        <taxon>Alteromonadaceae</taxon>
        <taxon>Aliiglaciecola</taxon>
    </lineage>
</organism>
<gene>
    <name evidence="2" type="ORF">GLIP_1593</name>
</gene>
<feature type="transmembrane region" description="Helical" evidence="1">
    <location>
        <begin position="103"/>
        <end position="126"/>
    </location>
</feature>
<keyword evidence="3" id="KW-1185">Reference proteome</keyword>
<dbReference type="RefSeq" id="WP_008844043.1">
    <property type="nucleotide sequence ID" value="NZ_BAEN01000035.1"/>
</dbReference>
<protein>
    <submittedName>
        <fullName evidence="2">Uncharacterized protein</fullName>
    </submittedName>
</protein>
<evidence type="ECO:0000313" key="3">
    <source>
        <dbReference type="Proteomes" id="UP000006334"/>
    </source>
</evidence>